<dbReference type="Pfam" id="PF03458">
    <property type="entry name" value="Gly_transporter"/>
    <property type="match status" value="2"/>
</dbReference>
<accession>A0ABV3QAA4</accession>
<evidence type="ECO:0000256" key="5">
    <source>
        <dbReference type="ARBA" id="ARBA00022989"/>
    </source>
</evidence>
<keyword evidence="4 7" id="KW-0812">Transmembrane</keyword>
<dbReference type="Proteomes" id="UP001556220">
    <property type="component" value="Unassembled WGS sequence"/>
</dbReference>
<sequence>MSEAFLFSLLDLTGTFVFALSGAIAARQRNLDLFGIAAVAFIVACGGGIVRDLCIGAIPPTGLSDWRYMGVSILAVLTALGAYPLVQRLAYPVRFFDGIGMGFFAVAGAHKALHYGHGAEPAILLGVVTAVGGGVMRDVLLNRIPLILQREIYASAALLGASVEVLGERLGWSVQWLPWAGILLSSGIRQLSLRYHWQLPTFAGRRRGQGPSG</sequence>
<evidence type="ECO:0000256" key="3">
    <source>
        <dbReference type="ARBA" id="ARBA00022475"/>
    </source>
</evidence>
<feature type="domain" description="Glycine transporter" evidence="8">
    <location>
        <begin position="95"/>
        <end position="165"/>
    </location>
</feature>
<dbReference type="PANTHER" id="PTHR30506">
    <property type="entry name" value="INNER MEMBRANE PROTEIN"/>
    <property type="match status" value="1"/>
</dbReference>
<keyword evidence="6 7" id="KW-0472">Membrane</keyword>
<protein>
    <submittedName>
        <fullName evidence="9">Trimeric intracellular cation channel family protein</fullName>
    </submittedName>
</protein>
<keyword evidence="3" id="KW-1003">Cell membrane</keyword>
<keyword evidence="5 7" id="KW-1133">Transmembrane helix</keyword>
<evidence type="ECO:0000256" key="4">
    <source>
        <dbReference type="ARBA" id="ARBA00022692"/>
    </source>
</evidence>
<evidence type="ECO:0000256" key="7">
    <source>
        <dbReference type="SAM" id="Phobius"/>
    </source>
</evidence>
<evidence type="ECO:0000313" key="10">
    <source>
        <dbReference type="Proteomes" id="UP001556220"/>
    </source>
</evidence>
<feature type="transmembrane region" description="Helical" evidence="7">
    <location>
        <begin position="6"/>
        <end position="26"/>
    </location>
</feature>
<feature type="domain" description="Glycine transporter" evidence="8">
    <location>
        <begin position="9"/>
        <end position="81"/>
    </location>
</feature>
<dbReference type="InterPro" id="IPR005115">
    <property type="entry name" value="Gly_transporter"/>
</dbReference>
<evidence type="ECO:0000313" key="9">
    <source>
        <dbReference type="EMBL" id="MEW9570751.1"/>
    </source>
</evidence>
<name>A0ABV3QAA4_9GAMM</name>
<comment type="subcellular location">
    <subcellularLocation>
        <location evidence="1">Cell membrane</location>
        <topology evidence="1">Multi-pass membrane protein</topology>
    </subcellularLocation>
</comment>
<evidence type="ECO:0000256" key="6">
    <source>
        <dbReference type="ARBA" id="ARBA00023136"/>
    </source>
</evidence>
<proteinExistence type="inferred from homology"/>
<comment type="similarity">
    <text evidence="2">Belongs to the UPF0126 family.</text>
</comment>
<reference evidence="9 10" key="1">
    <citation type="submission" date="2024-06" db="EMBL/GenBank/DDBJ databases">
        <authorList>
            <person name="Woo H."/>
        </authorList>
    </citation>
    <scope>NUCLEOTIDE SEQUENCE [LARGE SCALE GENOMIC DNA]</scope>
    <source>
        <strain evidence="9 10">Si-c</strain>
    </source>
</reference>
<keyword evidence="10" id="KW-1185">Reference proteome</keyword>
<dbReference type="PANTHER" id="PTHR30506:SF3">
    <property type="entry name" value="UPF0126 INNER MEMBRANE PROTEIN YADS-RELATED"/>
    <property type="match status" value="1"/>
</dbReference>
<organism evidence="9 10">
    <name type="scientific">Rhodanobacter lycopersici</name>
    <dbReference type="NCBI Taxonomy" id="3162487"/>
    <lineage>
        <taxon>Bacteria</taxon>
        <taxon>Pseudomonadati</taxon>
        <taxon>Pseudomonadota</taxon>
        <taxon>Gammaproteobacteria</taxon>
        <taxon>Lysobacterales</taxon>
        <taxon>Rhodanobacteraceae</taxon>
        <taxon>Rhodanobacter</taxon>
    </lineage>
</organism>
<comment type="caution">
    <text evidence="9">The sequence shown here is derived from an EMBL/GenBank/DDBJ whole genome shotgun (WGS) entry which is preliminary data.</text>
</comment>
<evidence type="ECO:0000259" key="8">
    <source>
        <dbReference type="Pfam" id="PF03458"/>
    </source>
</evidence>
<feature type="transmembrane region" description="Helical" evidence="7">
    <location>
        <begin position="66"/>
        <end position="86"/>
    </location>
</feature>
<gene>
    <name evidence="9" type="ORF">ABQJ54_03240</name>
</gene>
<dbReference type="RefSeq" id="WP_367852825.1">
    <property type="nucleotide sequence ID" value="NZ_JBFOHK010000001.1"/>
</dbReference>
<evidence type="ECO:0000256" key="1">
    <source>
        <dbReference type="ARBA" id="ARBA00004651"/>
    </source>
</evidence>
<dbReference type="EMBL" id="JBFOHK010000001">
    <property type="protein sequence ID" value="MEW9570751.1"/>
    <property type="molecule type" value="Genomic_DNA"/>
</dbReference>
<feature type="transmembrane region" description="Helical" evidence="7">
    <location>
        <begin position="33"/>
        <end position="50"/>
    </location>
</feature>
<feature type="transmembrane region" description="Helical" evidence="7">
    <location>
        <begin position="122"/>
        <end position="140"/>
    </location>
</feature>
<evidence type="ECO:0000256" key="2">
    <source>
        <dbReference type="ARBA" id="ARBA00008193"/>
    </source>
</evidence>